<protein>
    <submittedName>
        <fullName evidence="2">FHA domain-containing protein</fullName>
    </submittedName>
</protein>
<evidence type="ECO:0000259" key="1">
    <source>
        <dbReference type="PROSITE" id="PS50006"/>
    </source>
</evidence>
<dbReference type="InterPro" id="IPR050923">
    <property type="entry name" value="Cell_Proc_Reg/RNA_Proc"/>
</dbReference>
<dbReference type="Proteomes" id="UP000636505">
    <property type="component" value="Unassembled WGS sequence"/>
</dbReference>
<dbReference type="PANTHER" id="PTHR23308">
    <property type="entry name" value="NUCLEAR INHIBITOR OF PROTEIN PHOSPHATASE-1"/>
    <property type="match status" value="1"/>
</dbReference>
<gene>
    <name evidence="2" type="ORF">IQ241_06215</name>
</gene>
<sequence length="213" mass="23490">MLDPSALASYAAALPDSKEQKLRERLELFQIFSKLYERDRDFLDELLRAEEADLSAPSGPAVAPYAQGVITQNGAYLVSNGPTGQSQAFMQPQSIWSIGRDPRQSVLVFPDKRLSRCHAVVQYQPQQGFVLFDLESTNGTYVNGSRIARFSKLRDGDRVRLGGLTFSFFIYDPQAAVTLGHCNSLSQTALSAIAELPYGADSTPTQPEARRPD</sequence>
<comment type="caution">
    <text evidence="2">The sequence shown here is derived from an EMBL/GenBank/DDBJ whole genome shotgun (WGS) entry which is preliminary data.</text>
</comment>
<dbReference type="InterPro" id="IPR008984">
    <property type="entry name" value="SMAD_FHA_dom_sf"/>
</dbReference>
<proteinExistence type="predicted"/>
<name>A0A8J7AMB0_9CYAN</name>
<organism evidence="2 3">
    <name type="scientific">Vasconcelosia minhoensis LEGE 07310</name>
    <dbReference type="NCBI Taxonomy" id="915328"/>
    <lineage>
        <taxon>Bacteria</taxon>
        <taxon>Bacillati</taxon>
        <taxon>Cyanobacteriota</taxon>
        <taxon>Cyanophyceae</taxon>
        <taxon>Nodosilineales</taxon>
        <taxon>Cymatolegaceae</taxon>
        <taxon>Vasconcelosia</taxon>
        <taxon>Vasconcelosia minhoensis</taxon>
    </lineage>
</organism>
<dbReference type="EMBL" id="JADEXG010000010">
    <property type="protein sequence ID" value="MBE9076891.1"/>
    <property type="molecule type" value="Genomic_DNA"/>
</dbReference>
<dbReference type="AlphaFoldDB" id="A0A8J7AMB0"/>
<evidence type="ECO:0000313" key="2">
    <source>
        <dbReference type="EMBL" id="MBE9076891.1"/>
    </source>
</evidence>
<dbReference type="Pfam" id="PF00498">
    <property type="entry name" value="FHA"/>
    <property type="match status" value="1"/>
</dbReference>
<feature type="domain" description="FHA" evidence="1">
    <location>
        <begin position="96"/>
        <end position="147"/>
    </location>
</feature>
<dbReference type="SUPFAM" id="SSF49879">
    <property type="entry name" value="SMAD/FHA domain"/>
    <property type="match status" value="1"/>
</dbReference>
<dbReference type="CDD" id="cd00060">
    <property type="entry name" value="FHA"/>
    <property type="match status" value="1"/>
</dbReference>
<dbReference type="PROSITE" id="PS50006">
    <property type="entry name" value="FHA_DOMAIN"/>
    <property type="match status" value="1"/>
</dbReference>
<dbReference type="SMART" id="SM00240">
    <property type="entry name" value="FHA"/>
    <property type="match status" value="1"/>
</dbReference>
<dbReference type="Gene3D" id="2.60.200.20">
    <property type="match status" value="1"/>
</dbReference>
<dbReference type="RefSeq" id="WP_193905553.1">
    <property type="nucleotide sequence ID" value="NZ_JADEXG010000010.1"/>
</dbReference>
<evidence type="ECO:0000313" key="3">
    <source>
        <dbReference type="Proteomes" id="UP000636505"/>
    </source>
</evidence>
<accession>A0A8J7AMB0</accession>
<dbReference type="InterPro" id="IPR000253">
    <property type="entry name" value="FHA_dom"/>
</dbReference>
<reference evidence="2" key="1">
    <citation type="submission" date="2020-10" db="EMBL/GenBank/DDBJ databases">
        <authorList>
            <person name="Castelo-Branco R."/>
            <person name="Eusebio N."/>
            <person name="Adriana R."/>
            <person name="Vieira A."/>
            <person name="Brugerolle De Fraissinette N."/>
            <person name="Rezende De Castro R."/>
            <person name="Schneider M.P."/>
            <person name="Vasconcelos V."/>
            <person name="Leao P.N."/>
        </authorList>
    </citation>
    <scope>NUCLEOTIDE SEQUENCE</scope>
    <source>
        <strain evidence="2">LEGE 07310</strain>
    </source>
</reference>
<keyword evidence="3" id="KW-1185">Reference proteome</keyword>